<dbReference type="FunFam" id="3.40.50.10480:FF:000001">
    <property type="entry name" value="IMP4, U3 small nucleolar ribonucleoprotein"/>
    <property type="match status" value="1"/>
</dbReference>
<dbReference type="GO" id="GO:0019843">
    <property type="term" value="F:rRNA binding"/>
    <property type="evidence" value="ECO:0007669"/>
    <property type="project" value="InterPro"/>
</dbReference>
<dbReference type="InterPro" id="IPR016024">
    <property type="entry name" value="ARM-type_fold"/>
</dbReference>
<dbReference type="Gene3D" id="3.40.50.10480">
    <property type="entry name" value="Probable brix-domain ribosomal biogenesis protein"/>
    <property type="match status" value="1"/>
</dbReference>
<proteinExistence type="predicted"/>
<dbReference type="PANTHER" id="PTHR45958">
    <property type="entry name" value="RING-TYPE E3 UBIQUITIN TRANSFERASE"/>
    <property type="match status" value="1"/>
</dbReference>
<dbReference type="InterPro" id="IPR007109">
    <property type="entry name" value="Brix"/>
</dbReference>
<dbReference type="Gene3D" id="1.25.10.10">
    <property type="entry name" value="Leucine-rich Repeat Variant"/>
    <property type="match status" value="3"/>
</dbReference>
<evidence type="ECO:0000256" key="1">
    <source>
        <dbReference type="ARBA" id="ARBA00022737"/>
    </source>
</evidence>
<evidence type="ECO:0000259" key="2">
    <source>
        <dbReference type="PROSITE" id="PS50833"/>
    </source>
</evidence>
<dbReference type="InterPro" id="IPR011989">
    <property type="entry name" value="ARM-like"/>
</dbReference>
<reference evidence="3" key="1">
    <citation type="submission" date="2022-04" db="EMBL/GenBank/DDBJ databases">
        <title>Carnegiea gigantea Genome sequencing and assembly v2.</title>
        <authorList>
            <person name="Copetti D."/>
            <person name="Sanderson M.J."/>
            <person name="Burquez A."/>
            <person name="Wojciechowski M.F."/>
        </authorList>
    </citation>
    <scope>NUCLEOTIDE SEQUENCE</scope>
    <source>
        <strain evidence="3">SGP5-SGP5p</strain>
        <tissue evidence="3">Aerial part</tissue>
    </source>
</reference>
<feature type="domain" description="Brix" evidence="2">
    <location>
        <begin position="894"/>
        <end position="1079"/>
    </location>
</feature>
<dbReference type="Proteomes" id="UP001153076">
    <property type="component" value="Unassembled WGS sequence"/>
</dbReference>
<keyword evidence="4" id="KW-1185">Reference proteome</keyword>
<dbReference type="GO" id="GO:0006364">
    <property type="term" value="P:rRNA processing"/>
    <property type="evidence" value="ECO:0007669"/>
    <property type="project" value="InterPro"/>
</dbReference>
<comment type="caution">
    <text evidence="3">The sequence shown here is derived from an EMBL/GenBank/DDBJ whole genome shotgun (WGS) entry which is preliminary data.</text>
</comment>
<dbReference type="PANTHER" id="PTHR45958:SF12">
    <property type="entry name" value="OS01G0948500 PROTEIN"/>
    <property type="match status" value="1"/>
</dbReference>
<dbReference type="PROSITE" id="PS50833">
    <property type="entry name" value="BRIX"/>
    <property type="match status" value="1"/>
</dbReference>
<dbReference type="GO" id="GO:0032040">
    <property type="term" value="C:small-subunit processome"/>
    <property type="evidence" value="ECO:0007669"/>
    <property type="project" value="UniProtKB-ARBA"/>
</dbReference>
<dbReference type="AlphaFoldDB" id="A0A9Q1K348"/>
<dbReference type="SUPFAM" id="SSF52954">
    <property type="entry name" value="Class II aaRS ABD-related"/>
    <property type="match status" value="1"/>
</dbReference>
<organism evidence="3 4">
    <name type="scientific">Carnegiea gigantea</name>
    <dbReference type="NCBI Taxonomy" id="171969"/>
    <lineage>
        <taxon>Eukaryota</taxon>
        <taxon>Viridiplantae</taxon>
        <taxon>Streptophyta</taxon>
        <taxon>Embryophyta</taxon>
        <taxon>Tracheophyta</taxon>
        <taxon>Spermatophyta</taxon>
        <taxon>Magnoliopsida</taxon>
        <taxon>eudicotyledons</taxon>
        <taxon>Gunneridae</taxon>
        <taxon>Pentapetalae</taxon>
        <taxon>Caryophyllales</taxon>
        <taxon>Cactineae</taxon>
        <taxon>Cactaceae</taxon>
        <taxon>Cactoideae</taxon>
        <taxon>Echinocereeae</taxon>
        <taxon>Carnegiea</taxon>
    </lineage>
</organism>
<dbReference type="SUPFAM" id="SSF48371">
    <property type="entry name" value="ARM repeat"/>
    <property type="match status" value="1"/>
</dbReference>
<evidence type="ECO:0000313" key="3">
    <source>
        <dbReference type="EMBL" id="KAJ8435591.1"/>
    </source>
</evidence>
<evidence type="ECO:0000313" key="4">
    <source>
        <dbReference type="Proteomes" id="UP001153076"/>
    </source>
</evidence>
<dbReference type="GO" id="GO:0005654">
    <property type="term" value="C:nucleoplasm"/>
    <property type="evidence" value="ECO:0007669"/>
    <property type="project" value="UniProtKB-ARBA"/>
</dbReference>
<protein>
    <recommendedName>
        <fullName evidence="2">Brix domain-containing protein</fullName>
    </recommendedName>
</protein>
<gene>
    <name evidence="3" type="ORF">Cgig2_021745</name>
</gene>
<dbReference type="InterPro" id="IPR052608">
    <property type="entry name" value="U-box_domain_protein"/>
</dbReference>
<name>A0A9Q1K348_9CARY</name>
<dbReference type="GO" id="GO:0034457">
    <property type="term" value="C:Mpp10 complex"/>
    <property type="evidence" value="ECO:0007669"/>
    <property type="project" value="UniProtKB-ARBA"/>
</dbReference>
<dbReference type="Pfam" id="PF04427">
    <property type="entry name" value="Brix"/>
    <property type="match status" value="1"/>
</dbReference>
<dbReference type="GO" id="GO:0042274">
    <property type="term" value="P:ribosomal small subunit biogenesis"/>
    <property type="evidence" value="ECO:0007669"/>
    <property type="project" value="UniProtKB-ARBA"/>
</dbReference>
<accession>A0A9Q1K348</accession>
<dbReference type="SMART" id="SM00185">
    <property type="entry name" value="ARM"/>
    <property type="match status" value="6"/>
</dbReference>
<dbReference type="InterPro" id="IPR000225">
    <property type="entry name" value="Armadillo"/>
</dbReference>
<dbReference type="EMBL" id="JAKOGI010000403">
    <property type="protein sequence ID" value="KAJ8435591.1"/>
    <property type="molecule type" value="Genomic_DNA"/>
</dbReference>
<dbReference type="OrthoDB" id="10253204at2759"/>
<sequence>MGTSRSFKELVLELVASADEVASLAKDSESESQAMSELSIYLERLPSILDTIRQDKVMDTPGIRLAIESLEAQLHRARACIESSPNARANIQEMTHDLGRSLGLLLFASVGVSLDLKEKIGALHKEMMNVKFDESYEREIEEVDEACSEKEEGKMLGIEDVALQLKYGNDKEFKCALMGLEMLIREKDVDCDWIIDEGIIAILFNRLGASKCVERIGRIQGCIIMLVAILNGDDPLASHDAGKLLDALSCNTQNALLMAEAGCFQPLIQHLRQGSEMSKILMATALARMVLTDKARDSLGEDGVMEPLVFMFKTGKLEAKLAALNALQNLLISTKNVSNILSSGILPPLLQLLFSVTSSLMTLREPASAILSKVALSNSIVEYKDLPNQLLSLLNLSNSKIKCHVLVALNNIASHPSASEVRSKMNQNGAMQLLLPLPKETDSKIRVSALNLLYTITKDVSEDYKFSEVVGGDYLQIIVGLVSSSSWDSEKAAAVGLLSNTPVGDKRAIDKLKKVNLLPMLVSLMGSSSSSSSMCQLQERVAAIFIKFTLPSDKKVQLSVIEVGVIPVLVKLLSNGSSVAKCRAAISLAQLSQNTTSLRRPRNRRWCVPSPTVALCEVHDRFCTIKGGFCLVKSGAVLHLIQILEGEKRSEADEAALSALATLLQDDLWENGSNFIVKIQGAVENIIRMLELGNLKAQEKALWILERIFRTENHRTEYGGVAQVVLINLAQKGEPSLRSATKEKRKITGASIVRMALLVGLKETLMKACDYGILKLQNALKWEVIQKLMKREADETYITKTQLRSVGPGRKMLRRTIRLKREYLYRKSLEGKERLLYEKKRKIRQALEEGKPIPTELRNEEAALRRQIDLEDDHTAVPRSIIDDEYAKATEREPKILITTSRDPSQPLTQFTKELKFVFPNAERMNRGGQVINEIIESCRAREFTDVILVHEHRGVPDGLVISHLPFGPTAYFGLHNVVTRHDIKDKNSIGTMPGVYPHLILNNFTTKLGERTATILKHLFPVPKPDSKRIITFANQSDYISFRHHVYEKQGGPKSIELKEIGPRFELRLYQIKLGTVEQKEAQNEWVLRPYMNTTKKRKFLGD</sequence>
<dbReference type="SMART" id="SM00879">
    <property type="entry name" value="Brix"/>
    <property type="match status" value="1"/>
</dbReference>
<keyword evidence="1" id="KW-0677">Repeat</keyword>